<name>A0AAD1WER8_PELCU</name>
<reference evidence="1" key="1">
    <citation type="submission" date="2022-03" db="EMBL/GenBank/DDBJ databases">
        <authorList>
            <person name="Alioto T."/>
            <person name="Alioto T."/>
            <person name="Gomez Garrido J."/>
        </authorList>
    </citation>
    <scope>NUCLEOTIDE SEQUENCE</scope>
</reference>
<dbReference type="Proteomes" id="UP001295444">
    <property type="component" value="Chromosome 06"/>
</dbReference>
<organism evidence="1 2">
    <name type="scientific">Pelobates cultripes</name>
    <name type="common">Western spadefoot toad</name>
    <dbReference type="NCBI Taxonomy" id="61616"/>
    <lineage>
        <taxon>Eukaryota</taxon>
        <taxon>Metazoa</taxon>
        <taxon>Chordata</taxon>
        <taxon>Craniata</taxon>
        <taxon>Vertebrata</taxon>
        <taxon>Euteleostomi</taxon>
        <taxon>Amphibia</taxon>
        <taxon>Batrachia</taxon>
        <taxon>Anura</taxon>
        <taxon>Pelobatoidea</taxon>
        <taxon>Pelobatidae</taxon>
        <taxon>Pelobates</taxon>
    </lineage>
</organism>
<evidence type="ECO:0000313" key="2">
    <source>
        <dbReference type="Proteomes" id="UP001295444"/>
    </source>
</evidence>
<gene>
    <name evidence="1" type="ORF">PECUL_23A037015</name>
</gene>
<dbReference type="EMBL" id="OW240917">
    <property type="protein sequence ID" value="CAH2301960.1"/>
    <property type="molecule type" value="Genomic_DNA"/>
</dbReference>
<accession>A0AAD1WER8</accession>
<keyword evidence="2" id="KW-1185">Reference proteome</keyword>
<dbReference type="AlphaFoldDB" id="A0AAD1WER8"/>
<proteinExistence type="predicted"/>
<evidence type="ECO:0000313" key="1">
    <source>
        <dbReference type="EMBL" id="CAH2301960.1"/>
    </source>
</evidence>
<sequence>MENLGVTVKRLSQTKWSAHYDDVKPVRTNFEKLTSVLEKLGHPRENCEVLEDVNITQKYLQTVGLTLEKCIVKLQGLKAFLADQRSEIVEKAICYATTTCEEVDISMERRGLVKLRKTMPREKAKDAGLKLPEEMKRAIFECLDRFHHELEIRSKAIEKILSMFTVIQPNTLVVATEIRYLELYSKID</sequence>
<protein>
    <submittedName>
        <fullName evidence="1">Uncharacterized protein</fullName>
    </submittedName>
</protein>